<dbReference type="PANTHER" id="PTHR47957">
    <property type="entry name" value="ATP-DEPENDENT HELICASE HRQ1"/>
    <property type="match status" value="1"/>
</dbReference>
<dbReference type="CDD" id="cd17923">
    <property type="entry name" value="DEXHc_Hrq1-like"/>
    <property type="match status" value="1"/>
</dbReference>
<organism evidence="4 5">
    <name type="scientific">Tectimicrobiota bacterium</name>
    <dbReference type="NCBI Taxonomy" id="2528274"/>
    <lineage>
        <taxon>Bacteria</taxon>
        <taxon>Pseudomonadati</taxon>
        <taxon>Nitrospinota/Tectimicrobiota group</taxon>
        <taxon>Candidatus Tectimicrobiota</taxon>
    </lineage>
</organism>
<dbReference type="GO" id="GO:0003676">
    <property type="term" value="F:nucleic acid binding"/>
    <property type="evidence" value="ECO:0007669"/>
    <property type="project" value="InterPro"/>
</dbReference>
<reference evidence="4" key="1">
    <citation type="submission" date="2020-07" db="EMBL/GenBank/DDBJ databases">
        <title>Huge and variable diversity of episymbiotic CPR bacteria and DPANN archaea in groundwater ecosystems.</title>
        <authorList>
            <person name="He C.Y."/>
            <person name="Keren R."/>
            <person name="Whittaker M."/>
            <person name="Farag I.F."/>
            <person name="Doudna J."/>
            <person name="Cate J.H.D."/>
            <person name="Banfield J.F."/>
        </authorList>
    </citation>
    <scope>NUCLEOTIDE SEQUENCE</scope>
    <source>
        <strain evidence="4">NC_groundwater_672_Ag_B-0.1um_62_36</strain>
    </source>
</reference>
<dbReference type="InterPro" id="IPR027417">
    <property type="entry name" value="P-loop_NTPase"/>
</dbReference>
<name>A0A932CMK6_UNCTE</name>
<evidence type="ECO:0000313" key="4">
    <source>
        <dbReference type="EMBL" id="MBI2875676.1"/>
    </source>
</evidence>
<dbReference type="Proteomes" id="UP000769766">
    <property type="component" value="Unassembled WGS sequence"/>
</dbReference>
<proteinExistence type="predicted"/>
<dbReference type="InterPro" id="IPR011545">
    <property type="entry name" value="DEAD/DEAH_box_helicase_dom"/>
</dbReference>
<dbReference type="PROSITE" id="PS51192">
    <property type="entry name" value="HELICASE_ATP_BIND_1"/>
    <property type="match status" value="1"/>
</dbReference>
<dbReference type="Pfam" id="PF00270">
    <property type="entry name" value="DEAD"/>
    <property type="match status" value="1"/>
</dbReference>
<dbReference type="InterPro" id="IPR014001">
    <property type="entry name" value="Helicase_ATP-bd"/>
</dbReference>
<dbReference type="GO" id="GO:0005524">
    <property type="term" value="F:ATP binding"/>
    <property type="evidence" value="ECO:0007669"/>
    <property type="project" value="UniProtKB-KW"/>
</dbReference>
<keyword evidence="4" id="KW-0378">Hydrolase</keyword>
<protein>
    <submittedName>
        <fullName evidence="4">DEAD/DEAH box helicase</fullName>
    </submittedName>
</protein>
<dbReference type="Pfam" id="PF00271">
    <property type="entry name" value="Helicase_C"/>
    <property type="match status" value="1"/>
</dbReference>
<gene>
    <name evidence="4" type="ORF">HYY20_02205</name>
</gene>
<dbReference type="InterPro" id="IPR001650">
    <property type="entry name" value="Helicase_C-like"/>
</dbReference>
<sequence length="372" mass="41645">MIRKLIEELKSLPDFAEEILYHRSIPSQPPRHRAPQRPLPAGLETALRQLGIPALYTHQAQALDAVRQGRHIVVVTPTASGKTLTYNLPVLETCQEKEGHHALYLFPLKALAQDQLKSLEELRKAWSAGGPLNVAIYDGDTSLALRKKIRERPPQILITNPDMLHLGILGYHYQWEVFFRGLRYIVVDELHSYRGIFGSHIAQLFRRLRRVCEGYGTRPQFIACSATIANPGEFAETLVGQPFQVIEENGAPRAGGHFLFLNPQASPYTTATRLFTLAVQRGHKTIAFTKARKITELMHTWVLQRSPELAPWVSSYRSGFLPQERREIEAGLAGGRLKGVISTSALEMGIDIGGMEVCLLVGYPGTIMATWQ</sequence>
<dbReference type="GO" id="GO:0043138">
    <property type="term" value="F:3'-5' DNA helicase activity"/>
    <property type="evidence" value="ECO:0007669"/>
    <property type="project" value="TreeGrafter"/>
</dbReference>
<feature type="domain" description="Helicase ATP-binding" evidence="3">
    <location>
        <begin position="63"/>
        <end position="246"/>
    </location>
</feature>
<comment type="caution">
    <text evidence="4">The sequence shown here is derived from an EMBL/GenBank/DDBJ whole genome shotgun (WGS) entry which is preliminary data.</text>
</comment>
<keyword evidence="4" id="KW-0347">Helicase</keyword>
<evidence type="ECO:0000313" key="5">
    <source>
        <dbReference type="Proteomes" id="UP000769766"/>
    </source>
</evidence>
<evidence type="ECO:0000256" key="2">
    <source>
        <dbReference type="ARBA" id="ARBA00022840"/>
    </source>
</evidence>
<dbReference type="GO" id="GO:0006289">
    <property type="term" value="P:nucleotide-excision repair"/>
    <property type="evidence" value="ECO:0007669"/>
    <property type="project" value="TreeGrafter"/>
</dbReference>
<evidence type="ECO:0000259" key="3">
    <source>
        <dbReference type="PROSITE" id="PS51192"/>
    </source>
</evidence>
<dbReference type="SMART" id="SM00487">
    <property type="entry name" value="DEXDc"/>
    <property type="match status" value="1"/>
</dbReference>
<keyword evidence="1" id="KW-0547">Nucleotide-binding</keyword>
<accession>A0A932CMK6</accession>
<dbReference type="EMBL" id="JACPRF010000065">
    <property type="protein sequence ID" value="MBI2875676.1"/>
    <property type="molecule type" value="Genomic_DNA"/>
</dbReference>
<dbReference type="GO" id="GO:0036297">
    <property type="term" value="P:interstrand cross-link repair"/>
    <property type="evidence" value="ECO:0007669"/>
    <property type="project" value="TreeGrafter"/>
</dbReference>
<dbReference type="AlphaFoldDB" id="A0A932CMK6"/>
<dbReference type="SUPFAM" id="SSF52540">
    <property type="entry name" value="P-loop containing nucleoside triphosphate hydrolases"/>
    <property type="match status" value="2"/>
</dbReference>
<evidence type="ECO:0000256" key="1">
    <source>
        <dbReference type="ARBA" id="ARBA00022741"/>
    </source>
</evidence>
<dbReference type="CDD" id="cd18797">
    <property type="entry name" value="SF2_C_Hrq"/>
    <property type="match status" value="1"/>
</dbReference>
<keyword evidence="2" id="KW-0067">ATP-binding</keyword>
<dbReference type="PANTHER" id="PTHR47957:SF3">
    <property type="entry name" value="ATP-DEPENDENT HELICASE HRQ1"/>
    <property type="match status" value="1"/>
</dbReference>
<dbReference type="Gene3D" id="3.40.50.300">
    <property type="entry name" value="P-loop containing nucleotide triphosphate hydrolases"/>
    <property type="match status" value="2"/>
</dbReference>
<feature type="non-terminal residue" evidence="4">
    <location>
        <position position="372"/>
    </location>
</feature>